<dbReference type="RefSeq" id="WP_131598047.1">
    <property type="nucleotide sequence ID" value="NZ_SJSL01000010.1"/>
</dbReference>
<accession>A0A4R0NC00</accession>
<dbReference type="InterPro" id="IPR027417">
    <property type="entry name" value="P-loop_NTPase"/>
</dbReference>
<sequence length="785" mass="89084">MPEPNPFQLQPLEPVNVKDILLKYSRNWAWFALSLIFCMTLAVVYLKYAATQYRIDSTILIADDKNGSDLSKMGGLFSDLELFQSGKNIDDQIEVLKGKTLMQRVVRELNLQVIYEKRGNLKNTEIYGTALPIKVTSGRLDSAAFEKELVLKILSPTQYSLDDGADKGVYRFGETVNKPYGSFLITSTANLSSAGKGEILLHFRDIKSLVNDCLESLSITPVNKNGNVLKLSINHTVPQKGIDLLNKLIELHNLEAIENKNEIAAKTIVFIDDRLVYLVEELSGVEKDVETYKQKNDVTDISSESQQYLQNTVEYEQKLSEYDIQISILQSIQNYMTDSKGQTDLVPSSLSIQDATLTELINNYNQLQLQRNRLLKSNYENSPVAVNLAEQLVSLRQNILENIKNIKKGLAIARNSLQNKNTKFENLKQHVPSIERQLLEIKRQQSIKETLYQYLLQKREEASLSKAASVASVQIIDKADVDNIPVKPRRSVIIILAFMAALLLPVSGISLISLFNNKVSIIEDIKKIGAPVLGEILHAVQNERFLVRKENRTVLSELFRLLRSKLQISATEDKNKTILVTSTMSGEGKTFFCINMGATLALAGKKVVLLEFDLRKPKLLSDIGLSVTKGITNYLVSNKIELDDLITKVPDIDNLYVIGCGQMPPNPSELLLSERMNELFTILKEKFDHIIIDSPPVALIADTYSLAPFADRTLYLIRYNYTLKNQVGIVKEIFEEKTLKNMMLIMNDGRRENVPAYNYGYQYNYGYEKKYEKKPWFKRIFSWRS</sequence>
<keyword evidence="7" id="KW-0829">Tyrosine-protein kinase</keyword>
<dbReference type="EC" id="2.7.10.2" evidence="2"/>
<dbReference type="AlphaFoldDB" id="A0A4R0NC00"/>
<feature type="transmembrane region" description="Helical" evidence="9">
    <location>
        <begin position="492"/>
        <end position="515"/>
    </location>
</feature>
<feature type="domain" description="Tyrosine-protein kinase G-rich" evidence="11">
    <location>
        <begin position="434"/>
        <end position="507"/>
    </location>
</feature>
<evidence type="ECO:0000256" key="8">
    <source>
        <dbReference type="ARBA" id="ARBA00051245"/>
    </source>
</evidence>
<dbReference type="GO" id="GO:0005886">
    <property type="term" value="C:plasma membrane"/>
    <property type="evidence" value="ECO:0007669"/>
    <property type="project" value="TreeGrafter"/>
</dbReference>
<dbReference type="PANTHER" id="PTHR32309">
    <property type="entry name" value="TYROSINE-PROTEIN KINASE"/>
    <property type="match status" value="1"/>
</dbReference>
<evidence type="ECO:0000313" key="13">
    <source>
        <dbReference type="Proteomes" id="UP000293347"/>
    </source>
</evidence>
<dbReference type="PANTHER" id="PTHR32309:SF13">
    <property type="entry name" value="FERRIC ENTEROBACTIN TRANSPORT PROTEIN FEPE"/>
    <property type="match status" value="1"/>
</dbReference>
<reference evidence="12 13" key="1">
    <citation type="submission" date="2019-02" db="EMBL/GenBank/DDBJ databases">
        <title>Pedobacter sp. RP-1-14 sp. nov., isolated from Arctic soil.</title>
        <authorList>
            <person name="Dahal R.H."/>
        </authorList>
    </citation>
    <scope>NUCLEOTIDE SEQUENCE [LARGE SCALE GENOMIC DNA]</scope>
    <source>
        <strain evidence="12 13">RP-1-14</strain>
    </source>
</reference>
<dbReference type="Pfam" id="PF13807">
    <property type="entry name" value="GNVR"/>
    <property type="match status" value="1"/>
</dbReference>
<keyword evidence="9" id="KW-1133">Transmembrane helix</keyword>
<dbReference type="InterPro" id="IPR005702">
    <property type="entry name" value="Wzc-like_C"/>
</dbReference>
<evidence type="ECO:0000256" key="6">
    <source>
        <dbReference type="ARBA" id="ARBA00022840"/>
    </source>
</evidence>
<proteinExistence type="inferred from homology"/>
<evidence type="ECO:0000256" key="2">
    <source>
        <dbReference type="ARBA" id="ARBA00011903"/>
    </source>
</evidence>
<keyword evidence="9" id="KW-0472">Membrane</keyword>
<evidence type="ECO:0000256" key="9">
    <source>
        <dbReference type="SAM" id="Phobius"/>
    </source>
</evidence>
<dbReference type="GO" id="GO:0004715">
    <property type="term" value="F:non-membrane spanning protein tyrosine kinase activity"/>
    <property type="evidence" value="ECO:0007669"/>
    <property type="project" value="UniProtKB-EC"/>
</dbReference>
<dbReference type="Pfam" id="PF13614">
    <property type="entry name" value="AAA_31"/>
    <property type="match status" value="1"/>
</dbReference>
<keyword evidence="9" id="KW-0812">Transmembrane</keyword>
<name>A0A4R0NC00_9SPHI</name>
<evidence type="ECO:0000256" key="3">
    <source>
        <dbReference type="ARBA" id="ARBA00022679"/>
    </source>
</evidence>
<evidence type="ECO:0000256" key="1">
    <source>
        <dbReference type="ARBA" id="ARBA00007316"/>
    </source>
</evidence>
<evidence type="ECO:0000256" key="4">
    <source>
        <dbReference type="ARBA" id="ARBA00022741"/>
    </source>
</evidence>
<dbReference type="OrthoDB" id="9794577at2"/>
<evidence type="ECO:0000259" key="10">
    <source>
        <dbReference type="Pfam" id="PF13614"/>
    </source>
</evidence>
<dbReference type="CDD" id="cd05387">
    <property type="entry name" value="BY-kinase"/>
    <property type="match status" value="1"/>
</dbReference>
<dbReference type="InterPro" id="IPR025669">
    <property type="entry name" value="AAA_dom"/>
</dbReference>
<feature type="domain" description="AAA" evidence="10">
    <location>
        <begin position="576"/>
        <end position="700"/>
    </location>
</feature>
<keyword evidence="3 12" id="KW-0808">Transferase</keyword>
<evidence type="ECO:0000313" key="12">
    <source>
        <dbReference type="EMBL" id="TCC96813.1"/>
    </source>
</evidence>
<dbReference type="InterPro" id="IPR032807">
    <property type="entry name" value="GNVR"/>
</dbReference>
<keyword evidence="4" id="KW-0547">Nucleotide-binding</keyword>
<dbReference type="NCBIfam" id="TIGR01007">
    <property type="entry name" value="eps_fam"/>
    <property type="match status" value="1"/>
</dbReference>
<evidence type="ECO:0000259" key="11">
    <source>
        <dbReference type="Pfam" id="PF13807"/>
    </source>
</evidence>
<dbReference type="GO" id="GO:0005524">
    <property type="term" value="F:ATP binding"/>
    <property type="evidence" value="ECO:0007669"/>
    <property type="project" value="UniProtKB-KW"/>
</dbReference>
<gene>
    <name evidence="12" type="ORF">EZ437_20725</name>
</gene>
<evidence type="ECO:0000256" key="5">
    <source>
        <dbReference type="ARBA" id="ARBA00022777"/>
    </source>
</evidence>
<dbReference type="Proteomes" id="UP000293347">
    <property type="component" value="Unassembled WGS sequence"/>
</dbReference>
<keyword evidence="5 12" id="KW-0418">Kinase</keyword>
<keyword evidence="6" id="KW-0067">ATP-binding</keyword>
<organism evidence="12 13">
    <name type="scientific">Pedobacter psychroterrae</name>
    <dbReference type="NCBI Taxonomy" id="2530453"/>
    <lineage>
        <taxon>Bacteria</taxon>
        <taxon>Pseudomonadati</taxon>
        <taxon>Bacteroidota</taxon>
        <taxon>Sphingobacteriia</taxon>
        <taxon>Sphingobacteriales</taxon>
        <taxon>Sphingobacteriaceae</taxon>
        <taxon>Pedobacter</taxon>
    </lineage>
</organism>
<dbReference type="Gene3D" id="3.40.50.300">
    <property type="entry name" value="P-loop containing nucleotide triphosphate hydrolases"/>
    <property type="match status" value="1"/>
</dbReference>
<evidence type="ECO:0000256" key="7">
    <source>
        <dbReference type="ARBA" id="ARBA00023137"/>
    </source>
</evidence>
<dbReference type="EMBL" id="SJSL01000010">
    <property type="protein sequence ID" value="TCC96813.1"/>
    <property type="molecule type" value="Genomic_DNA"/>
</dbReference>
<feature type="transmembrane region" description="Helical" evidence="9">
    <location>
        <begin position="28"/>
        <end position="46"/>
    </location>
</feature>
<dbReference type="SUPFAM" id="SSF52540">
    <property type="entry name" value="P-loop containing nucleoside triphosphate hydrolases"/>
    <property type="match status" value="1"/>
</dbReference>
<protein>
    <recommendedName>
        <fullName evidence="2">non-specific protein-tyrosine kinase</fullName>
        <ecNumber evidence="2">2.7.10.2</ecNumber>
    </recommendedName>
</protein>
<keyword evidence="13" id="KW-1185">Reference proteome</keyword>
<comment type="similarity">
    <text evidence="1">Belongs to the CpsD/CapB family.</text>
</comment>
<comment type="catalytic activity">
    <reaction evidence="8">
        <text>L-tyrosyl-[protein] + ATP = O-phospho-L-tyrosyl-[protein] + ADP + H(+)</text>
        <dbReference type="Rhea" id="RHEA:10596"/>
        <dbReference type="Rhea" id="RHEA-COMP:10136"/>
        <dbReference type="Rhea" id="RHEA-COMP:20101"/>
        <dbReference type="ChEBI" id="CHEBI:15378"/>
        <dbReference type="ChEBI" id="CHEBI:30616"/>
        <dbReference type="ChEBI" id="CHEBI:46858"/>
        <dbReference type="ChEBI" id="CHEBI:61978"/>
        <dbReference type="ChEBI" id="CHEBI:456216"/>
        <dbReference type="EC" id="2.7.10.2"/>
    </reaction>
</comment>
<dbReference type="InterPro" id="IPR050445">
    <property type="entry name" value="Bact_polysacc_biosynth/exp"/>
</dbReference>
<comment type="caution">
    <text evidence="12">The sequence shown here is derived from an EMBL/GenBank/DDBJ whole genome shotgun (WGS) entry which is preliminary data.</text>
</comment>